<evidence type="ECO:0000256" key="1">
    <source>
        <dbReference type="SAM" id="MobiDB-lite"/>
    </source>
</evidence>
<sequence length="420" mass="45212">MKYELSNGENRVYQWDRDITITITEPESVPEVHFKWGGKAVPLAVTNQQVAIPPELMQLPYDIVFWAYTPDHTMDMARIPMDKRPKPSDYVYTPTEIKTWESLDERIKALEDGGGISGVSSVNGQTGAVEITAKGLGALTGDDLQSATNAALAQAKESGEFNGAPGAPGNDGYSPTVTVEQTDTGATITATDKSGTTTATIKNGSAGNPGADGTTPHIGDNGNWYLGETDTGKPSRGQAGAGLDVTGAAVGQIVQIATVDDNGVPTAWSAIDRVWKLHETYAIKDMTFPAAISIPQNKDVFLVFKGTDITPDVNTNLNVTISTVQNETGYGQRFSITNKFYAHSWGCYTKMLLLWRENAQSYLPIVQTASAATTYPDATKIGDPLGGDPRRNYFYITVDNADNLNAETTGTVNIYTRDYV</sequence>
<organism evidence="2">
    <name type="scientific">Siphoviridae sp. ctOyJ30</name>
    <dbReference type="NCBI Taxonomy" id="2826317"/>
    <lineage>
        <taxon>Viruses</taxon>
        <taxon>Duplodnaviria</taxon>
        <taxon>Heunggongvirae</taxon>
        <taxon>Uroviricota</taxon>
        <taxon>Caudoviricetes</taxon>
    </lineage>
</organism>
<name>A0A8S5NCX1_9CAUD</name>
<proteinExistence type="predicted"/>
<protein>
    <submittedName>
        <fullName evidence="2">Uncharacterized protein</fullName>
    </submittedName>
</protein>
<feature type="region of interest" description="Disordered" evidence="1">
    <location>
        <begin position="198"/>
        <end position="217"/>
    </location>
</feature>
<accession>A0A8S5NCX1</accession>
<evidence type="ECO:0000313" key="2">
    <source>
        <dbReference type="EMBL" id="DAD92481.1"/>
    </source>
</evidence>
<dbReference type="Gene3D" id="2.60.120.220">
    <property type="entry name" value="Satellite virus coat domain"/>
    <property type="match status" value="1"/>
</dbReference>
<dbReference type="EMBL" id="BK015137">
    <property type="protein sequence ID" value="DAD92481.1"/>
    <property type="molecule type" value="Genomic_DNA"/>
</dbReference>
<reference evidence="2" key="1">
    <citation type="journal article" date="2021" name="Proc. Natl. Acad. Sci. U.S.A.">
        <title>A Catalog of Tens of Thousands of Viruses from Human Metagenomes Reveals Hidden Associations with Chronic Diseases.</title>
        <authorList>
            <person name="Tisza M.J."/>
            <person name="Buck C.B."/>
        </authorList>
    </citation>
    <scope>NUCLEOTIDE SEQUENCE</scope>
    <source>
        <strain evidence="2">CtOyJ30</strain>
    </source>
</reference>